<proteinExistence type="predicted"/>
<name>A0A9P8NV08_9ASCO</name>
<sequence>MAAMIAPLSGSFLIINESRSTSGESDILAAIVLKINLLSLLSLSEGNSIFLSNLPGLKRAGSSVSGLLVAMMTLTLVDWSNPSICVRSSIKILCTSLSAPVWASNLFVAIASISSMKIIDGEFSLASLKTSLTILGPSPRYFCTNSEPFTLINEAVELLATALTSMVLPVPGGPYRRTPRGGSIPICLYRSACVRGNSTASLISCFCMSNPPTSLYVTSGFSFSPTIDIEESASGGKMSTRALE</sequence>
<protein>
    <submittedName>
        <fullName evidence="1">Uncharacterized protein</fullName>
    </submittedName>
</protein>
<comment type="caution">
    <text evidence="1">The sequence shown here is derived from an EMBL/GenBank/DDBJ whole genome shotgun (WGS) entry which is preliminary data.</text>
</comment>
<evidence type="ECO:0000313" key="2">
    <source>
        <dbReference type="Proteomes" id="UP000788993"/>
    </source>
</evidence>
<dbReference type="PANTHER" id="PTHR37449">
    <property type="match status" value="1"/>
</dbReference>
<dbReference type="PANTHER" id="PTHR37449:SF1">
    <property type="entry name" value="OS02G0159950 PROTEIN"/>
    <property type="match status" value="1"/>
</dbReference>
<reference evidence="1" key="1">
    <citation type="journal article" date="2021" name="Open Biol.">
        <title>Shared evolutionary footprints suggest mitochondrial oxidative damage underlies multiple complex I losses in fungi.</title>
        <authorList>
            <person name="Schikora-Tamarit M.A."/>
            <person name="Marcet-Houben M."/>
            <person name="Nosek J."/>
            <person name="Gabaldon T."/>
        </authorList>
    </citation>
    <scope>NUCLEOTIDE SEQUENCE</scope>
    <source>
        <strain evidence="1">NCAIM Y.01608</strain>
    </source>
</reference>
<dbReference type="Proteomes" id="UP000788993">
    <property type="component" value="Unassembled WGS sequence"/>
</dbReference>
<evidence type="ECO:0000313" key="1">
    <source>
        <dbReference type="EMBL" id="KAH3659872.1"/>
    </source>
</evidence>
<accession>A0A9P8NV08</accession>
<dbReference type="EMBL" id="JAEUBD010001504">
    <property type="protein sequence ID" value="KAH3659872.1"/>
    <property type="molecule type" value="Genomic_DNA"/>
</dbReference>
<keyword evidence="2" id="KW-1185">Reference proteome</keyword>
<reference evidence="1" key="2">
    <citation type="submission" date="2021-01" db="EMBL/GenBank/DDBJ databases">
        <authorList>
            <person name="Schikora-Tamarit M.A."/>
        </authorList>
    </citation>
    <scope>NUCLEOTIDE SEQUENCE</scope>
    <source>
        <strain evidence="1">NCAIM Y.01608</strain>
    </source>
</reference>
<organism evidence="1 2">
    <name type="scientific">Ogataea polymorpha</name>
    <dbReference type="NCBI Taxonomy" id="460523"/>
    <lineage>
        <taxon>Eukaryota</taxon>
        <taxon>Fungi</taxon>
        <taxon>Dikarya</taxon>
        <taxon>Ascomycota</taxon>
        <taxon>Saccharomycotina</taxon>
        <taxon>Pichiomycetes</taxon>
        <taxon>Pichiales</taxon>
        <taxon>Pichiaceae</taxon>
        <taxon>Ogataea</taxon>
    </lineage>
</organism>
<dbReference type="AlphaFoldDB" id="A0A9P8NV08"/>
<gene>
    <name evidence="1" type="ORF">OGATHE_005917</name>
</gene>